<dbReference type="InterPro" id="IPR053967">
    <property type="entry name" value="LlgE_F_G-like_D1"/>
</dbReference>
<evidence type="ECO:0000256" key="1">
    <source>
        <dbReference type="ARBA" id="ARBA00009677"/>
    </source>
</evidence>
<dbReference type="EMBL" id="CP041217">
    <property type="protein sequence ID" value="QDH20873.1"/>
    <property type="molecule type" value="Genomic_DNA"/>
</dbReference>
<dbReference type="PANTHER" id="PTHR30435:SF19">
    <property type="entry name" value="FLAGELLAR BASAL-BODY ROD PROTEIN FLGG"/>
    <property type="match status" value="1"/>
</dbReference>
<dbReference type="AlphaFoldDB" id="A0A4Y6UT41"/>
<keyword evidence="5" id="KW-0966">Cell projection</keyword>
<evidence type="ECO:0000259" key="4">
    <source>
        <dbReference type="Pfam" id="PF22692"/>
    </source>
</evidence>
<sequence>MLRGLYTATAGMMTQQHRHDTVTQNIANLNTTGYKQVESVARSFPEVMVALQNGDEGRDNRSVGKLNTGVFAEESISMMVQGDVTETLSSDDLALTSDIQLANPQGGNFVFDASGKAVQGNGDTVYKPQAFFNVQNPQGGVSYTRDGDMHLGVDGRLLTSMNQSVLGQDGQPIVLAGTMDDYWVRENGTIFNKATGAASGRIGITVAERPNELTRDGEGLFTEKTQGGASLRAATDADQFDVKQGYLERSTVDAAQSMVDMTAALRAYEANQKVVQFYDKSLEKAVNEVGRV</sequence>
<keyword evidence="5" id="KW-0282">Flagellum</keyword>
<evidence type="ECO:0000259" key="3">
    <source>
        <dbReference type="Pfam" id="PF06429"/>
    </source>
</evidence>
<proteinExistence type="inferred from homology"/>
<dbReference type="InterPro" id="IPR010930">
    <property type="entry name" value="Flg_bb/hook_C_dom"/>
</dbReference>
<organism evidence="5 6">
    <name type="scientific">Saccharibacillus brassicae</name>
    <dbReference type="NCBI Taxonomy" id="2583377"/>
    <lineage>
        <taxon>Bacteria</taxon>
        <taxon>Bacillati</taxon>
        <taxon>Bacillota</taxon>
        <taxon>Bacilli</taxon>
        <taxon>Bacillales</taxon>
        <taxon>Paenibacillaceae</taxon>
        <taxon>Saccharibacillus</taxon>
    </lineage>
</organism>
<dbReference type="GO" id="GO:0071978">
    <property type="term" value="P:bacterial-type flagellum-dependent swarming motility"/>
    <property type="evidence" value="ECO:0007669"/>
    <property type="project" value="TreeGrafter"/>
</dbReference>
<dbReference type="InterPro" id="IPR001444">
    <property type="entry name" value="Flag_bb_rod_N"/>
</dbReference>
<dbReference type="Pfam" id="PF00460">
    <property type="entry name" value="Flg_bb_rod"/>
    <property type="match status" value="1"/>
</dbReference>
<reference evidence="5 6" key="1">
    <citation type="submission" date="2019-06" db="EMBL/GenBank/DDBJ databases">
        <title>Saccharibacillus brassicae sp. nov., an endophytic bacterium isolated from Chinese cabbage seeds (Brassica pekinensis).</title>
        <authorList>
            <person name="Jiang L."/>
            <person name="Lee J."/>
            <person name="Kim S.W."/>
        </authorList>
    </citation>
    <scope>NUCLEOTIDE SEQUENCE [LARGE SCALE GENOMIC DNA]</scope>
    <source>
        <strain evidence="6">KCTC 43072 / ATSA2</strain>
    </source>
</reference>
<dbReference type="RefSeq" id="WP_141447422.1">
    <property type="nucleotide sequence ID" value="NZ_CP041217.1"/>
</dbReference>
<evidence type="ECO:0000259" key="2">
    <source>
        <dbReference type="Pfam" id="PF00460"/>
    </source>
</evidence>
<keyword evidence="6" id="KW-1185">Reference proteome</keyword>
<name>A0A4Y6UT41_SACBS</name>
<dbReference type="Pfam" id="PF22692">
    <property type="entry name" value="LlgE_F_G_D1"/>
    <property type="match status" value="1"/>
</dbReference>
<dbReference type="GO" id="GO:0009288">
    <property type="term" value="C:bacterial-type flagellum"/>
    <property type="evidence" value="ECO:0007669"/>
    <property type="project" value="TreeGrafter"/>
</dbReference>
<dbReference type="SUPFAM" id="SSF117143">
    <property type="entry name" value="Flagellar hook protein flgE"/>
    <property type="match status" value="1"/>
</dbReference>
<dbReference type="KEGG" id="saca:FFV09_08445"/>
<feature type="domain" description="Flagellar hook protein FlgE/F/G-like D1" evidence="4">
    <location>
        <begin position="130"/>
        <end position="190"/>
    </location>
</feature>
<dbReference type="OrthoDB" id="9800375at2"/>
<comment type="similarity">
    <text evidence="1">Belongs to the flagella basal body rod proteins family.</text>
</comment>
<dbReference type="Pfam" id="PF06429">
    <property type="entry name" value="Flg_bbr_C"/>
    <property type="match status" value="1"/>
</dbReference>
<dbReference type="InterPro" id="IPR037925">
    <property type="entry name" value="FlgE/F/G-like"/>
</dbReference>
<keyword evidence="5" id="KW-0969">Cilium</keyword>
<protein>
    <submittedName>
        <fullName evidence="5">Flagellar hook-basal body protein</fullName>
    </submittedName>
</protein>
<feature type="domain" description="Flagellar basal-body/hook protein C-terminal" evidence="3">
    <location>
        <begin position="243"/>
        <end position="287"/>
    </location>
</feature>
<dbReference type="PANTHER" id="PTHR30435">
    <property type="entry name" value="FLAGELLAR PROTEIN"/>
    <property type="match status" value="1"/>
</dbReference>
<accession>A0A4Y6UT41</accession>
<gene>
    <name evidence="5" type="ORF">FFV09_08445</name>
</gene>
<feature type="domain" description="Flagellar basal body rod protein N-terminal" evidence="2">
    <location>
        <begin position="5"/>
        <end position="35"/>
    </location>
</feature>
<dbReference type="Proteomes" id="UP000316968">
    <property type="component" value="Chromosome"/>
</dbReference>
<evidence type="ECO:0000313" key="6">
    <source>
        <dbReference type="Proteomes" id="UP000316968"/>
    </source>
</evidence>
<evidence type="ECO:0000313" key="5">
    <source>
        <dbReference type="EMBL" id="QDH20873.1"/>
    </source>
</evidence>